<accession>A0A8J7AIY7</accession>
<dbReference type="Proteomes" id="UP000636505">
    <property type="component" value="Unassembled WGS sequence"/>
</dbReference>
<proteinExistence type="predicted"/>
<dbReference type="AlphaFoldDB" id="A0A8J7AIY7"/>
<evidence type="ECO:0000313" key="1">
    <source>
        <dbReference type="EMBL" id="MBE9078433.1"/>
    </source>
</evidence>
<keyword evidence="2" id="KW-1185">Reference proteome</keyword>
<comment type="caution">
    <text evidence="1">The sequence shown here is derived from an EMBL/GenBank/DDBJ whole genome shotgun (WGS) entry which is preliminary data.</text>
</comment>
<organism evidence="1 2">
    <name type="scientific">Vasconcelosia minhoensis LEGE 07310</name>
    <dbReference type="NCBI Taxonomy" id="915328"/>
    <lineage>
        <taxon>Bacteria</taxon>
        <taxon>Bacillati</taxon>
        <taxon>Cyanobacteriota</taxon>
        <taxon>Cyanophyceae</taxon>
        <taxon>Nodosilineales</taxon>
        <taxon>Cymatolegaceae</taxon>
        <taxon>Vasconcelosia</taxon>
        <taxon>Vasconcelosia minhoensis</taxon>
    </lineage>
</organism>
<evidence type="ECO:0000313" key="2">
    <source>
        <dbReference type="Proteomes" id="UP000636505"/>
    </source>
</evidence>
<name>A0A8J7AIY7_9CYAN</name>
<dbReference type="RefSeq" id="WP_193908268.1">
    <property type="nucleotide sequence ID" value="NZ_JADEXG010000032.1"/>
</dbReference>
<gene>
    <name evidence="1" type="ORF">IQ241_14200</name>
</gene>
<sequence>MFSAAQAQSQPAPAYRRSNPQEIAAQIYQQLPELPLENDYLSRDGTALPEDTLVSRLIRYHLYIQNRPPHFRFDWKLTMADYLGAFEQIRPERYPSSQTLRTNALEGDRAAIAALSREQRNQLVFALFQAFTAI</sequence>
<reference evidence="1" key="1">
    <citation type="submission" date="2020-10" db="EMBL/GenBank/DDBJ databases">
        <authorList>
            <person name="Castelo-Branco R."/>
            <person name="Eusebio N."/>
            <person name="Adriana R."/>
            <person name="Vieira A."/>
            <person name="Brugerolle De Fraissinette N."/>
            <person name="Rezende De Castro R."/>
            <person name="Schneider M.P."/>
            <person name="Vasconcelos V."/>
            <person name="Leao P.N."/>
        </authorList>
    </citation>
    <scope>NUCLEOTIDE SEQUENCE</scope>
    <source>
        <strain evidence="1">LEGE 07310</strain>
    </source>
</reference>
<dbReference type="EMBL" id="JADEXG010000032">
    <property type="protein sequence ID" value="MBE9078433.1"/>
    <property type="molecule type" value="Genomic_DNA"/>
</dbReference>
<protein>
    <submittedName>
        <fullName evidence="1">Uncharacterized protein</fullName>
    </submittedName>
</protein>